<dbReference type="PROSITE" id="PS00498">
    <property type="entry name" value="TYROSINASE_2"/>
    <property type="match status" value="1"/>
</dbReference>
<dbReference type="InParanoid" id="A0A0C3EEV9"/>
<dbReference type="Pfam" id="PF00264">
    <property type="entry name" value="Tyrosinase"/>
    <property type="match status" value="1"/>
</dbReference>
<dbReference type="PROSITE" id="PS00497">
    <property type="entry name" value="TYROSINASE_1"/>
    <property type="match status" value="1"/>
</dbReference>
<feature type="region of interest" description="Disordered" evidence="8">
    <location>
        <begin position="88"/>
        <end position="117"/>
    </location>
</feature>
<dbReference type="PRINTS" id="PR00092">
    <property type="entry name" value="TYROSINASE"/>
</dbReference>
<dbReference type="PANTHER" id="PTHR11474">
    <property type="entry name" value="TYROSINASE FAMILY MEMBER"/>
    <property type="match status" value="1"/>
</dbReference>
<dbReference type="GO" id="GO:0046872">
    <property type="term" value="F:metal ion binding"/>
    <property type="evidence" value="ECO:0007669"/>
    <property type="project" value="UniProtKB-KW"/>
</dbReference>
<sequence>MTDPKGVHGRGTYYYPIVGRKGTGSAFDRIPIEDMQKNHPRQFTLFVLSCAAVQGMRNPSVGAAFPGIELPATTYMEIAGIHGKPYKEYAGDRKTPKERVADYSENDPKDTLPTPSRFGGYCNHGSVSFTTWHRPYMMLIEQAVGNVADRIAADIERANPGEAGRWVPEAKKLRFPYWDWAEPRVAQEGLPPVLYEDKLTITIAGGKTTTVNNPFSYYTYQTGIPSDFENDPGRTAHETAYFAVWTRSYRHAPSDPHPTGSDINALQTALKAQAVSIRQKVGLLFAFPDGEDPATAYDEFSNSTNESRREEDYRNIGSLEAIHGIIHGVIGGNGHMSNPDYAAFDPIFFFHHSNCDRLLALWEWCYRNYWMGDGYVNNGTSYPWTQDRGTFGQVYNEQILPVGARGALYPFRNEKGEYWTNDQTRFLDADAYPKYYSYQEFQGVKVDQKATDAERIAARTRISKYYGFDPQTAATKVDSEAWAHLPVTPAKDAGLPKTFKEIRGFRLFIVLVRLLEHAFNRSYSFELYYDHNDQSQLVGTVAVFARSDLSPCRACAKRREVGSVVRGVIPLPPSLVNQIIVNSGIDRTKATLETTAADITKSLSGKLLDMSRKLLATAEGGPNAVPVPGNKAASPKLVPVETTLYTSAVAERTAEKTADGGCPIHLYDWQPNNALFPNGWKAVSPEAA</sequence>
<dbReference type="EC" id="1.14.18.1" evidence="2"/>
<dbReference type="OrthoDB" id="6132182at2759"/>
<feature type="domain" description="Tyrosinase copper-binding" evidence="9">
    <location>
        <begin position="124"/>
        <end position="141"/>
    </location>
</feature>
<dbReference type="Proteomes" id="UP000053989">
    <property type="component" value="Unassembled WGS sequence"/>
</dbReference>
<dbReference type="AlphaFoldDB" id="A0A0C3EEV9"/>
<dbReference type="InterPro" id="IPR050316">
    <property type="entry name" value="Tyrosinase/Hemocyanin"/>
</dbReference>
<evidence type="ECO:0000256" key="2">
    <source>
        <dbReference type="ARBA" id="ARBA00011906"/>
    </source>
</evidence>
<dbReference type="InterPro" id="IPR008922">
    <property type="entry name" value="Di-copper_centre_dom_sf"/>
</dbReference>
<dbReference type="PANTHER" id="PTHR11474:SF76">
    <property type="entry name" value="SHKT DOMAIN-CONTAINING PROTEIN"/>
    <property type="match status" value="1"/>
</dbReference>
<dbReference type="GO" id="GO:0042438">
    <property type="term" value="P:melanin biosynthetic process"/>
    <property type="evidence" value="ECO:0007669"/>
    <property type="project" value="UniProtKB-KW"/>
</dbReference>
<dbReference type="GO" id="GO:0004503">
    <property type="term" value="F:tyrosinase activity"/>
    <property type="evidence" value="ECO:0007669"/>
    <property type="project" value="UniProtKB-EC"/>
</dbReference>
<evidence type="ECO:0000256" key="3">
    <source>
        <dbReference type="ARBA" id="ARBA00022723"/>
    </source>
</evidence>
<evidence type="ECO:0000256" key="1">
    <source>
        <dbReference type="ARBA" id="ARBA00009928"/>
    </source>
</evidence>
<evidence type="ECO:0000256" key="6">
    <source>
        <dbReference type="ARBA" id="ARBA00048233"/>
    </source>
</evidence>
<protein>
    <recommendedName>
        <fullName evidence="2">tyrosinase</fullName>
        <ecNumber evidence="2">1.14.18.1</ecNumber>
    </recommendedName>
</protein>
<keyword evidence="3" id="KW-0479">Metal-binding</keyword>
<comment type="catalytic activity">
    <reaction evidence="6">
        <text>2 L-dopa + O2 = 2 L-dopaquinone + 2 H2O</text>
        <dbReference type="Rhea" id="RHEA:34287"/>
        <dbReference type="ChEBI" id="CHEBI:15377"/>
        <dbReference type="ChEBI" id="CHEBI:15379"/>
        <dbReference type="ChEBI" id="CHEBI:57504"/>
        <dbReference type="ChEBI" id="CHEBI:57924"/>
        <dbReference type="EC" id="1.14.18.1"/>
    </reaction>
</comment>
<dbReference type="HOGENOM" id="CLU_013691_3_2_1"/>
<name>A0A0C3EEV9_9AGAM</name>
<keyword evidence="4" id="KW-0186">Copper</keyword>
<keyword evidence="5" id="KW-0470">Melanin biosynthesis</keyword>
<evidence type="ECO:0000259" key="10">
    <source>
        <dbReference type="PROSITE" id="PS00498"/>
    </source>
</evidence>
<evidence type="ECO:0000256" key="7">
    <source>
        <dbReference type="ARBA" id="ARBA00048881"/>
    </source>
</evidence>
<reference evidence="11 12" key="1">
    <citation type="submission" date="2014-04" db="EMBL/GenBank/DDBJ databases">
        <authorList>
            <consortium name="DOE Joint Genome Institute"/>
            <person name="Kuo A."/>
            <person name="Kohler A."/>
            <person name="Nagy L.G."/>
            <person name="Floudas D."/>
            <person name="Copeland A."/>
            <person name="Barry K.W."/>
            <person name="Cichocki N."/>
            <person name="Veneault-Fourrey C."/>
            <person name="LaButti K."/>
            <person name="Lindquist E.A."/>
            <person name="Lipzen A."/>
            <person name="Lundell T."/>
            <person name="Morin E."/>
            <person name="Murat C."/>
            <person name="Sun H."/>
            <person name="Tunlid A."/>
            <person name="Henrissat B."/>
            <person name="Grigoriev I.V."/>
            <person name="Hibbett D.S."/>
            <person name="Martin F."/>
            <person name="Nordberg H.P."/>
            <person name="Cantor M.N."/>
            <person name="Hua S.X."/>
        </authorList>
    </citation>
    <scope>NUCLEOTIDE SEQUENCE [LARGE SCALE GENOMIC DNA]</scope>
    <source>
        <strain evidence="11 12">Foug A</strain>
    </source>
</reference>
<keyword evidence="12" id="KW-1185">Reference proteome</keyword>
<dbReference type="EMBL" id="KN822017">
    <property type="protein sequence ID" value="KIM66446.1"/>
    <property type="molecule type" value="Genomic_DNA"/>
</dbReference>
<gene>
    <name evidence="11" type="ORF">SCLCIDRAFT_1211201</name>
</gene>
<dbReference type="STRING" id="1036808.A0A0C3EEV9"/>
<reference evidence="12" key="2">
    <citation type="submission" date="2015-01" db="EMBL/GenBank/DDBJ databases">
        <title>Evolutionary Origins and Diversification of the Mycorrhizal Mutualists.</title>
        <authorList>
            <consortium name="DOE Joint Genome Institute"/>
            <consortium name="Mycorrhizal Genomics Consortium"/>
            <person name="Kohler A."/>
            <person name="Kuo A."/>
            <person name="Nagy L.G."/>
            <person name="Floudas D."/>
            <person name="Copeland A."/>
            <person name="Barry K.W."/>
            <person name="Cichocki N."/>
            <person name="Veneault-Fourrey C."/>
            <person name="LaButti K."/>
            <person name="Lindquist E.A."/>
            <person name="Lipzen A."/>
            <person name="Lundell T."/>
            <person name="Morin E."/>
            <person name="Murat C."/>
            <person name="Riley R."/>
            <person name="Ohm R."/>
            <person name="Sun H."/>
            <person name="Tunlid A."/>
            <person name="Henrissat B."/>
            <person name="Grigoriev I.V."/>
            <person name="Hibbett D.S."/>
            <person name="Martin F."/>
        </authorList>
    </citation>
    <scope>NUCLEOTIDE SEQUENCE [LARGE SCALE GENOMIC DNA]</scope>
    <source>
        <strain evidence="12">Foug A</strain>
    </source>
</reference>
<feature type="compositionally biased region" description="Basic and acidic residues" evidence="8">
    <location>
        <begin position="88"/>
        <end position="110"/>
    </location>
</feature>
<dbReference type="Gene3D" id="1.10.1280.10">
    <property type="entry name" value="Di-copper center containing domain from catechol oxidase"/>
    <property type="match status" value="1"/>
</dbReference>
<evidence type="ECO:0000256" key="5">
    <source>
        <dbReference type="ARBA" id="ARBA00023101"/>
    </source>
</evidence>
<dbReference type="SUPFAM" id="SSF48056">
    <property type="entry name" value="Di-copper centre-containing domain"/>
    <property type="match status" value="1"/>
</dbReference>
<dbReference type="InterPro" id="IPR002227">
    <property type="entry name" value="Tyrosinase_Cu-bd"/>
</dbReference>
<accession>A0A0C3EEV9</accession>
<evidence type="ECO:0000313" key="12">
    <source>
        <dbReference type="Proteomes" id="UP000053989"/>
    </source>
</evidence>
<evidence type="ECO:0000313" key="11">
    <source>
        <dbReference type="EMBL" id="KIM66446.1"/>
    </source>
</evidence>
<feature type="domain" description="Tyrosinase copper-binding" evidence="10">
    <location>
        <begin position="345"/>
        <end position="356"/>
    </location>
</feature>
<comment type="similarity">
    <text evidence="1">Belongs to the tyrosinase family.</text>
</comment>
<comment type="catalytic activity">
    <reaction evidence="7">
        <text>L-tyrosine + O2 = L-dopaquinone + H2O</text>
        <dbReference type="Rhea" id="RHEA:18117"/>
        <dbReference type="ChEBI" id="CHEBI:15377"/>
        <dbReference type="ChEBI" id="CHEBI:15379"/>
        <dbReference type="ChEBI" id="CHEBI:57924"/>
        <dbReference type="ChEBI" id="CHEBI:58315"/>
        <dbReference type="EC" id="1.14.18.1"/>
    </reaction>
</comment>
<evidence type="ECO:0000256" key="4">
    <source>
        <dbReference type="ARBA" id="ARBA00023008"/>
    </source>
</evidence>
<proteinExistence type="inferred from homology"/>
<evidence type="ECO:0000256" key="8">
    <source>
        <dbReference type="SAM" id="MobiDB-lite"/>
    </source>
</evidence>
<evidence type="ECO:0000259" key="9">
    <source>
        <dbReference type="PROSITE" id="PS00497"/>
    </source>
</evidence>
<organism evidence="11 12">
    <name type="scientific">Scleroderma citrinum Foug A</name>
    <dbReference type="NCBI Taxonomy" id="1036808"/>
    <lineage>
        <taxon>Eukaryota</taxon>
        <taxon>Fungi</taxon>
        <taxon>Dikarya</taxon>
        <taxon>Basidiomycota</taxon>
        <taxon>Agaricomycotina</taxon>
        <taxon>Agaricomycetes</taxon>
        <taxon>Agaricomycetidae</taxon>
        <taxon>Boletales</taxon>
        <taxon>Sclerodermatineae</taxon>
        <taxon>Sclerodermataceae</taxon>
        <taxon>Scleroderma</taxon>
    </lineage>
</organism>